<gene>
    <name evidence="8" type="primary">mreC</name>
    <name evidence="8" type="ORF">MTBBW1_1650005</name>
</gene>
<dbReference type="OrthoDB" id="9808025at2"/>
<sequence>MFSRTTALMIGVVLFITATFTVLTVSSRDILSGNGAQRLAVSIVAPFQMLVSTTCSWCVNVWSVYFATANMAIENIELRKKLALAVAAQNRCRELELENSRLRRFMDFSRQSENPLIAAKVVGRDPSPWSKTLMIDKGRRDGLSKGLPVLVSDGVVGQISDVFGSYARVLLVTDRNSAVDALVQSSRARGIVQGNNSDECIFKYALRKDRIVPGDLIVSSGFDQVFSKGMRIGTVVDVKKENSELFQTIYLKTFVDFDKLEEVLVSIENRKSVDEESVDGAGDDTGDNEPVPIDNVEKKSIEG</sequence>
<dbReference type="PIRSF" id="PIRSF038471">
    <property type="entry name" value="MreC"/>
    <property type="match status" value="1"/>
</dbReference>
<comment type="similarity">
    <text evidence="1 5">Belongs to the MreC family.</text>
</comment>
<dbReference type="NCBIfam" id="TIGR00219">
    <property type="entry name" value="mreC"/>
    <property type="match status" value="1"/>
</dbReference>
<feature type="domain" description="Rod shape-determining protein MreC beta-barrel core" evidence="7">
    <location>
        <begin position="121"/>
        <end position="265"/>
    </location>
</feature>
<dbReference type="Proteomes" id="UP000191931">
    <property type="component" value="Unassembled WGS sequence"/>
</dbReference>
<dbReference type="Gene3D" id="2.40.10.340">
    <property type="entry name" value="Rod shape-determining protein MreC, domain 1"/>
    <property type="match status" value="1"/>
</dbReference>
<dbReference type="PANTHER" id="PTHR34138:SF1">
    <property type="entry name" value="CELL SHAPE-DETERMINING PROTEIN MREC"/>
    <property type="match status" value="1"/>
</dbReference>
<reference evidence="8 9" key="1">
    <citation type="submission" date="2017-03" db="EMBL/GenBank/DDBJ databases">
        <authorList>
            <person name="Afonso C.L."/>
            <person name="Miller P.J."/>
            <person name="Scott M.A."/>
            <person name="Spackman E."/>
            <person name="Goraichik I."/>
            <person name="Dimitrov K.M."/>
            <person name="Suarez D.L."/>
            <person name="Swayne D.E."/>
        </authorList>
    </citation>
    <scope>NUCLEOTIDE SEQUENCE [LARGE SCALE GENOMIC DNA]</scope>
    <source>
        <strain evidence="8">PRJEB14757</strain>
    </source>
</reference>
<evidence type="ECO:0000256" key="3">
    <source>
        <dbReference type="ARBA" id="ARBA00022960"/>
    </source>
</evidence>
<accession>A0A1W1H934</accession>
<evidence type="ECO:0000256" key="5">
    <source>
        <dbReference type="PIRNR" id="PIRNR038471"/>
    </source>
</evidence>
<dbReference type="GO" id="GO:0008360">
    <property type="term" value="P:regulation of cell shape"/>
    <property type="evidence" value="ECO:0007669"/>
    <property type="project" value="UniProtKB-KW"/>
</dbReference>
<dbReference type="InterPro" id="IPR042177">
    <property type="entry name" value="Cell/Rod_1"/>
</dbReference>
<organism evidence="8 9">
    <name type="scientific">Desulfamplus magnetovallimortis</name>
    <dbReference type="NCBI Taxonomy" id="1246637"/>
    <lineage>
        <taxon>Bacteria</taxon>
        <taxon>Pseudomonadati</taxon>
        <taxon>Thermodesulfobacteriota</taxon>
        <taxon>Desulfobacteria</taxon>
        <taxon>Desulfobacterales</taxon>
        <taxon>Desulfobacteraceae</taxon>
        <taxon>Desulfamplus</taxon>
    </lineage>
</organism>
<comment type="function">
    <text evidence="5">Involved in formation and maintenance of cell shape.</text>
</comment>
<dbReference type="EMBL" id="FWEV01000074">
    <property type="protein sequence ID" value="SLM28963.1"/>
    <property type="molecule type" value="Genomic_DNA"/>
</dbReference>
<dbReference type="STRING" id="1246637.MTBBW1_1650005"/>
<evidence type="ECO:0000313" key="8">
    <source>
        <dbReference type="EMBL" id="SLM28963.1"/>
    </source>
</evidence>
<dbReference type="RefSeq" id="WP_080805508.1">
    <property type="nucleotide sequence ID" value="NZ_LT828550.1"/>
</dbReference>
<evidence type="ECO:0000256" key="2">
    <source>
        <dbReference type="ARBA" id="ARBA00013855"/>
    </source>
</evidence>
<dbReference type="AlphaFoldDB" id="A0A1W1H934"/>
<dbReference type="PANTHER" id="PTHR34138">
    <property type="entry name" value="CELL SHAPE-DETERMINING PROTEIN MREC"/>
    <property type="match status" value="1"/>
</dbReference>
<evidence type="ECO:0000259" key="7">
    <source>
        <dbReference type="Pfam" id="PF04085"/>
    </source>
</evidence>
<evidence type="ECO:0000256" key="4">
    <source>
        <dbReference type="ARBA" id="ARBA00032089"/>
    </source>
</evidence>
<keyword evidence="3 5" id="KW-0133">Cell shape</keyword>
<dbReference type="Gene3D" id="2.40.10.350">
    <property type="entry name" value="Rod shape-determining protein MreC, domain 2"/>
    <property type="match status" value="1"/>
</dbReference>
<feature type="compositionally biased region" description="Acidic residues" evidence="6">
    <location>
        <begin position="275"/>
        <end position="287"/>
    </location>
</feature>
<dbReference type="Pfam" id="PF04085">
    <property type="entry name" value="MreC"/>
    <property type="match status" value="1"/>
</dbReference>
<evidence type="ECO:0000256" key="1">
    <source>
        <dbReference type="ARBA" id="ARBA00009369"/>
    </source>
</evidence>
<dbReference type="InterPro" id="IPR007221">
    <property type="entry name" value="MreC"/>
</dbReference>
<dbReference type="InterPro" id="IPR055342">
    <property type="entry name" value="MreC_beta-barrel_core"/>
</dbReference>
<name>A0A1W1H934_9BACT</name>
<evidence type="ECO:0000256" key="6">
    <source>
        <dbReference type="SAM" id="MobiDB-lite"/>
    </source>
</evidence>
<dbReference type="GO" id="GO:0005886">
    <property type="term" value="C:plasma membrane"/>
    <property type="evidence" value="ECO:0007669"/>
    <property type="project" value="TreeGrafter"/>
</dbReference>
<feature type="region of interest" description="Disordered" evidence="6">
    <location>
        <begin position="272"/>
        <end position="303"/>
    </location>
</feature>
<dbReference type="InterPro" id="IPR042175">
    <property type="entry name" value="Cell/Rod_MreC_2"/>
</dbReference>
<proteinExistence type="inferred from homology"/>
<protein>
    <recommendedName>
        <fullName evidence="2 5">Cell shape-determining protein MreC</fullName>
    </recommendedName>
    <alternativeName>
        <fullName evidence="4 5">Cell shape protein MreC</fullName>
    </alternativeName>
</protein>
<evidence type="ECO:0000313" key="9">
    <source>
        <dbReference type="Proteomes" id="UP000191931"/>
    </source>
</evidence>
<keyword evidence="9" id="KW-1185">Reference proteome</keyword>